<evidence type="ECO:0000256" key="6">
    <source>
        <dbReference type="ARBA" id="ARBA00023277"/>
    </source>
</evidence>
<dbReference type="NCBIfam" id="NF043035">
    <property type="entry name" value="OxoTetrKin"/>
    <property type="match status" value="1"/>
</dbReference>
<dbReference type="Pfam" id="PF07005">
    <property type="entry name" value="SBD_N"/>
    <property type="match status" value="1"/>
</dbReference>
<evidence type="ECO:0000256" key="10">
    <source>
        <dbReference type="ARBA" id="ARBA00039095"/>
    </source>
</evidence>
<keyword evidence="16" id="KW-1185">Reference proteome</keyword>
<dbReference type="InterPro" id="IPR042213">
    <property type="entry name" value="NBD_C_sf"/>
</dbReference>
<evidence type="ECO:0000259" key="13">
    <source>
        <dbReference type="Pfam" id="PF07005"/>
    </source>
</evidence>
<dbReference type="GO" id="GO:0016301">
    <property type="term" value="F:kinase activity"/>
    <property type="evidence" value="ECO:0007669"/>
    <property type="project" value="UniProtKB-KW"/>
</dbReference>
<reference evidence="15" key="1">
    <citation type="submission" date="2021-03" db="EMBL/GenBank/DDBJ databases">
        <authorList>
            <person name="So Y."/>
        </authorList>
    </citation>
    <scope>NUCLEOTIDE SEQUENCE</scope>
    <source>
        <strain evidence="15">SG15</strain>
    </source>
</reference>
<evidence type="ECO:0000256" key="2">
    <source>
        <dbReference type="ARBA" id="ARBA00022679"/>
    </source>
</evidence>
<dbReference type="InterPro" id="IPR037051">
    <property type="entry name" value="4-carb_acid_sugar_kinase_N_sf"/>
</dbReference>
<dbReference type="RefSeq" id="WP_209374309.1">
    <property type="nucleotide sequence ID" value="NZ_JAGIZA010000007.1"/>
</dbReference>
<gene>
    <name evidence="15" type="ORF">J5Y10_13355</name>
</gene>
<dbReference type="Gene3D" id="3.40.980.20">
    <property type="entry name" value="Four-carbon acid sugar kinase, nucleotide binding domain"/>
    <property type="match status" value="1"/>
</dbReference>
<dbReference type="InterPro" id="IPR050007">
    <property type="entry name" value="OtnK"/>
</dbReference>
<comment type="catalytic activity">
    <reaction evidence="8">
        <text>3-dehydro-D-erythronate + ATP = 3-dehydro-4-O-phospho-D-erythronate + ADP + H(+)</text>
        <dbReference type="Rhea" id="RHEA:52556"/>
        <dbReference type="ChEBI" id="CHEBI:15378"/>
        <dbReference type="ChEBI" id="CHEBI:30616"/>
        <dbReference type="ChEBI" id="CHEBI:57958"/>
        <dbReference type="ChEBI" id="CHEBI:136593"/>
        <dbReference type="ChEBI" id="CHEBI:456216"/>
        <dbReference type="EC" id="2.7.1.217"/>
    </reaction>
</comment>
<dbReference type="EC" id="2.7.1.217" evidence="10"/>
<evidence type="ECO:0000256" key="3">
    <source>
        <dbReference type="ARBA" id="ARBA00022741"/>
    </source>
</evidence>
<comment type="catalytic activity">
    <reaction evidence="7">
        <text>3-dehydro-L-erythronate + ATP = 3-dehydro-4-O-phospho-L-erythronate + ADP + H(+)</text>
        <dbReference type="Rhea" id="RHEA:52552"/>
        <dbReference type="ChEBI" id="CHEBI:15378"/>
        <dbReference type="ChEBI" id="CHEBI:30616"/>
        <dbReference type="ChEBI" id="CHEBI:136592"/>
        <dbReference type="ChEBI" id="CHEBI:136670"/>
        <dbReference type="ChEBI" id="CHEBI:456216"/>
        <dbReference type="EC" id="2.7.1.217"/>
    </reaction>
</comment>
<comment type="caution">
    <text evidence="15">The sequence shown here is derived from an EMBL/GenBank/DDBJ whole genome shotgun (WGS) entry which is preliminary data.</text>
</comment>
<evidence type="ECO:0000259" key="14">
    <source>
        <dbReference type="Pfam" id="PF17042"/>
    </source>
</evidence>
<evidence type="ECO:0000313" key="15">
    <source>
        <dbReference type="EMBL" id="MBP0493768.1"/>
    </source>
</evidence>
<dbReference type="AlphaFoldDB" id="A0A940S839"/>
<evidence type="ECO:0000256" key="11">
    <source>
        <dbReference type="ARBA" id="ARBA00039461"/>
    </source>
</evidence>
<keyword evidence="6" id="KW-0119">Carbohydrate metabolism</keyword>
<dbReference type="InterPro" id="IPR010737">
    <property type="entry name" value="4-carb_acid_sugar_kinase_N"/>
</dbReference>
<dbReference type="Proteomes" id="UP000677537">
    <property type="component" value="Unassembled WGS sequence"/>
</dbReference>
<evidence type="ECO:0000256" key="4">
    <source>
        <dbReference type="ARBA" id="ARBA00022777"/>
    </source>
</evidence>
<feature type="domain" description="Four-carbon acid sugar kinase nucleotide binding" evidence="14">
    <location>
        <begin position="254"/>
        <end position="408"/>
    </location>
</feature>
<sequence>MPLLGCIADSIAGATEVAGALAKAGMDTVQVIGPPEAALPEAEAAVVALEIRTGPAAAAVAGALAACEALQGAASRQILFHHAATFDSTPAGNIGPVADALVRRLGTGFAPVCPAFPAAGRTVYQGHLFVGASLLSESGMERHPLTPMRDASLPRLLGAQTDGAVALVPVTVVEAGAAAIRRALTGLKESGRRYAVLDAFTEAHLLAIAAATAGQALVLGSTGIAPGLAAILRGDAPPRPSVTPWVPPPQGRAAVLAGALTRATFAQIGFARDRMPTLELDPLATPDAAALARQALDWAAEQPPEWPLLIAASAPPDRVAALRARLGPAAGPLVEAALAETAAGLAAAGLGRLMVAGSETAAAVLARLDVRTLRIGAEIDPGVHWSFAEAPGLHLALKPGASGSLDVFLKAFDD</sequence>
<evidence type="ECO:0000256" key="5">
    <source>
        <dbReference type="ARBA" id="ARBA00022840"/>
    </source>
</evidence>
<comment type="function">
    <text evidence="9">Catalyzes the ATP-dependent phosphorylation of 3-oxo-tetronate to 3-oxo-tetronate 4-phosphate.</text>
</comment>
<evidence type="ECO:0000256" key="9">
    <source>
        <dbReference type="ARBA" id="ARBA00037335"/>
    </source>
</evidence>
<dbReference type="Gene3D" id="3.40.50.10840">
    <property type="entry name" value="Putative sugar-binding, N-terminal domain"/>
    <property type="match status" value="1"/>
</dbReference>
<dbReference type="GO" id="GO:0005524">
    <property type="term" value="F:ATP binding"/>
    <property type="evidence" value="ECO:0007669"/>
    <property type="project" value="UniProtKB-KW"/>
</dbReference>
<dbReference type="EMBL" id="JAGIZA010000007">
    <property type="protein sequence ID" value="MBP0493768.1"/>
    <property type="molecule type" value="Genomic_DNA"/>
</dbReference>
<keyword evidence="3" id="KW-0547">Nucleotide-binding</keyword>
<evidence type="ECO:0000256" key="8">
    <source>
        <dbReference type="ARBA" id="ARBA00036346"/>
    </source>
</evidence>
<evidence type="ECO:0000256" key="1">
    <source>
        <dbReference type="ARBA" id="ARBA00005715"/>
    </source>
</evidence>
<comment type="similarity">
    <text evidence="1">Belongs to the four-carbon acid sugar kinase family.</text>
</comment>
<keyword evidence="4 15" id="KW-0418">Kinase</keyword>
<organism evidence="15 16">
    <name type="scientific">Roseomonas indoligenes</name>
    <dbReference type="NCBI Taxonomy" id="2820811"/>
    <lineage>
        <taxon>Bacteria</taxon>
        <taxon>Pseudomonadati</taxon>
        <taxon>Pseudomonadota</taxon>
        <taxon>Alphaproteobacteria</taxon>
        <taxon>Acetobacterales</taxon>
        <taxon>Roseomonadaceae</taxon>
        <taxon>Roseomonas</taxon>
    </lineage>
</organism>
<keyword evidence="5" id="KW-0067">ATP-binding</keyword>
<dbReference type="SUPFAM" id="SSF142764">
    <property type="entry name" value="YgbK-like"/>
    <property type="match status" value="1"/>
</dbReference>
<evidence type="ECO:0000313" key="16">
    <source>
        <dbReference type="Proteomes" id="UP000677537"/>
    </source>
</evidence>
<accession>A0A940S839</accession>
<keyword evidence="2" id="KW-0808">Transferase</keyword>
<name>A0A940S839_9PROT</name>
<dbReference type="InterPro" id="IPR031475">
    <property type="entry name" value="NBD_C"/>
</dbReference>
<proteinExistence type="inferred from homology"/>
<evidence type="ECO:0000256" key="12">
    <source>
        <dbReference type="ARBA" id="ARBA00041377"/>
    </source>
</evidence>
<dbReference type="Pfam" id="PF17042">
    <property type="entry name" value="NBD_C"/>
    <property type="match status" value="1"/>
</dbReference>
<evidence type="ECO:0000256" key="7">
    <source>
        <dbReference type="ARBA" id="ARBA00035898"/>
    </source>
</evidence>
<protein>
    <recommendedName>
        <fullName evidence="11">3-oxo-tetronate kinase</fullName>
        <ecNumber evidence="10">2.7.1.217</ecNumber>
    </recommendedName>
    <alternativeName>
        <fullName evidence="12">3-dehydrotetronate 4-kinase</fullName>
    </alternativeName>
</protein>
<feature type="domain" description="Four-carbon acid sugar kinase N-terminal" evidence="13">
    <location>
        <begin position="4"/>
        <end position="226"/>
    </location>
</feature>